<reference evidence="2 3" key="1">
    <citation type="submission" date="2023-08" db="EMBL/GenBank/DDBJ databases">
        <title>Rhodoferax potami sp. nov. and Rhodoferax mekongensis sp. nov., isolated from the Mekong River in Thailand.</title>
        <authorList>
            <person name="Kitikhun S."/>
            <person name="Charoenyingcharoen P."/>
            <person name="Siriarchawattana P."/>
            <person name="Likhitrattanapisal S."/>
            <person name="Nilsakha T."/>
            <person name="Chanpet A."/>
            <person name="Rattanawaree P."/>
            <person name="Ingsriswang S."/>
        </authorList>
    </citation>
    <scope>NUCLEOTIDE SEQUENCE [LARGE SCALE GENOMIC DNA]</scope>
    <source>
        <strain evidence="2 3">TBRC 17307</strain>
    </source>
</reference>
<proteinExistence type="predicted"/>
<gene>
    <name evidence="2" type="ORF">RAN89_11060</name>
</gene>
<keyword evidence="1" id="KW-1133">Transmembrane helix</keyword>
<dbReference type="PANTHER" id="PTHR34211">
    <property type="entry name" value="CALCINEURIN-LIKE METALLO-PHOSPHOESTERASE SUPERFAMILY PROTEIN"/>
    <property type="match status" value="1"/>
</dbReference>
<feature type="transmembrane region" description="Helical" evidence="1">
    <location>
        <begin position="465"/>
        <end position="489"/>
    </location>
</feature>
<evidence type="ECO:0000256" key="1">
    <source>
        <dbReference type="SAM" id="Phobius"/>
    </source>
</evidence>
<keyword evidence="3" id="KW-1185">Reference proteome</keyword>
<sequence>MGNYKFGVGVEPHKRWPVAWFNPFVLLQSARELLSSTDVIRNADPRDLWSGTFKPVDHAHETGPDGNFWFDFVSDTGDGGNATFTVARALLAEELAPQETGASGTVVFPRGKILYLGGDLCYPSANVQEYQYRFLEMFEGARSAQGADPDGRSAYAIPQNHDWFDSISTFKRYFVHRNNGEVCGLKTPQTRSYFATRLPHRWWVLGLDFALAGDIDRGQYEAFRRLAGDAIGGEDNPSQQIQAGDQLVLIYPEPYWTRPIGDSALQGYPKRYQRLEAMLEAKGIHIRMRLGGDVHHYSRESSEPLDARQDDMLLTCGSGGAFLHPTHARALTQAKLKCQASDPDAISSELRTATHIGTVGFTGGAGASYVRQCAYPDPADSRALSRGNVLSLFKFAWNSLSIRDGSLMSGIWRGNVLFSLLLGAIYVVTVFGGPFTSMAYLALLGLCLGLAREESDLFAKWVSPVLHFAGHTLALLGIHGLVAMVPATAGSPMHAILAGFVYLIAGSIGGGLITGVYLWVMARAGWMWNNAFSPLACEDYKGFLRFRIDAEGTLTGYFFGCDKVPKQWQRNSSDQAGPAGDVRPAWTEAPGVNKATWRLVDTFCLVPRS</sequence>
<keyword evidence="1" id="KW-0812">Transmembrane</keyword>
<protein>
    <recommendedName>
        <fullName evidence="4">Calcineurin-like phosphoesterase domain-containing protein</fullName>
    </recommendedName>
</protein>
<feature type="transmembrane region" description="Helical" evidence="1">
    <location>
        <begin position="495"/>
        <end position="520"/>
    </location>
</feature>
<dbReference type="RefSeq" id="WP_313866359.1">
    <property type="nucleotide sequence ID" value="NZ_CP132507.1"/>
</dbReference>
<organism evidence="2 3">
    <name type="scientific">Rhodoferax mekongensis</name>
    <dbReference type="NCBI Taxonomy" id="3068341"/>
    <lineage>
        <taxon>Bacteria</taxon>
        <taxon>Pseudomonadati</taxon>
        <taxon>Pseudomonadota</taxon>
        <taxon>Betaproteobacteria</taxon>
        <taxon>Burkholderiales</taxon>
        <taxon>Comamonadaceae</taxon>
        <taxon>Rhodoferax</taxon>
    </lineage>
</organism>
<dbReference type="InterPro" id="IPR029052">
    <property type="entry name" value="Metallo-depent_PP-like"/>
</dbReference>
<dbReference type="Proteomes" id="UP001302257">
    <property type="component" value="Chromosome"/>
</dbReference>
<dbReference type="PANTHER" id="PTHR34211:SF3">
    <property type="entry name" value="CALCINEURIN-LIKE METALLO-PHOSPHOESTERASE SUPERFAMILY PROTEIN"/>
    <property type="match status" value="1"/>
</dbReference>
<evidence type="ECO:0000313" key="2">
    <source>
        <dbReference type="EMBL" id="WNO03463.1"/>
    </source>
</evidence>
<dbReference type="EMBL" id="CP132507">
    <property type="protein sequence ID" value="WNO03463.1"/>
    <property type="molecule type" value="Genomic_DNA"/>
</dbReference>
<keyword evidence="1" id="KW-0472">Membrane</keyword>
<name>A0ABZ0AUY1_9BURK</name>
<dbReference type="SUPFAM" id="SSF56300">
    <property type="entry name" value="Metallo-dependent phosphatases"/>
    <property type="match status" value="1"/>
</dbReference>
<evidence type="ECO:0000313" key="3">
    <source>
        <dbReference type="Proteomes" id="UP001302257"/>
    </source>
</evidence>
<accession>A0ABZ0AUY1</accession>
<feature type="transmembrane region" description="Helical" evidence="1">
    <location>
        <begin position="416"/>
        <end position="444"/>
    </location>
</feature>
<evidence type="ECO:0008006" key="4">
    <source>
        <dbReference type="Google" id="ProtNLM"/>
    </source>
</evidence>